<evidence type="ECO:0000313" key="1">
    <source>
        <dbReference type="EMBL" id="MBN4068011.1"/>
    </source>
</evidence>
<dbReference type="Proteomes" id="UP000717534">
    <property type="component" value="Unassembled WGS sequence"/>
</dbReference>
<keyword evidence="2" id="KW-1185">Reference proteome</keyword>
<accession>A0ABS3ATB2</accession>
<gene>
    <name evidence="1" type="ORF">JYU06_00595</name>
</gene>
<dbReference type="InterPro" id="IPR017853">
    <property type="entry name" value="GH"/>
</dbReference>
<protein>
    <submittedName>
        <fullName evidence="1">Uncharacterized protein</fullName>
    </submittedName>
</protein>
<name>A0ABS3ATB2_9BACT</name>
<organism evidence="1 2">
    <name type="scientific">Desulfotalea psychrophila</name>
    <dbReference type="NCBI Taxonomy" id="84980"/>
    <lineage>
        <taxon>Bacteria</taxon>
        <taxon>Pseudomonadati</taxon>
        <taxon>Thermodesulfobacteriota</taxon>
        <taxon>Desulfobulbia</taxon>
        <taxon>Desulfobulbales</taxon>
        <taxon>Desulfocapsaceae</taxon>
        <taxon>Desulfotalea</taxon>
    </lineage>
</organism>
<evidence type="ECO:0000313" key="2">
    <source>
        <dbReference type="Proteomes" id="UP000717534"/>
    </source>
</evidence>
<comment type="caution">
    <text evidence="1">The sequence shown here is derived from an EMBL/GenBank/DDBJ whole genome shotgun (WGS) entry which is preliminary data.</text>
</comment>
<dbReference type="SUPFAM" id="SSF51445">
    <property type="entry name" value="(Trans)glycosidases"/>
    <property type="match status" value="1"/>
</dbReference>
<reference evidence="1 2" key="1">
    <citation type="submission" date="2021-02" db="EMBL/GenBank/DDBJ databases">
        <title>Activity-based single-cell genomes from oceanic crustal fluid captures similar information to metagenomic and metatranscriptomic surveys with orders of magnitude less sampling.</title>
        <authorList>
            <person name="D'Angelo T.S."/>
            <person name="Orcutt B.N."/>
        </authorList>
    </citation>
    <scope>NUCLEOTIDE SEQUENCE [LARGE SCALE GENOMIC DNA]</scope>
    <source>
        <strain evidence="1">AH-315-G02</strain>
    </source>
</reference>
<dbReference type="EMBL" id="JAFITO010000002">
    <property type="protein sequence ID" value="MBN4068011.1"/>
    <property type="molecule type" value="Genomic_DNA"/>
</dbReference>
<sequence length="573" mass="67502">MEIYLIDAIGPFFRNYKKRNINWSKIPFHSFFGKPGKTRLLFNTVRSDLDLFCGRVKKVGYNCVSFDDVSHLAPDPWMEPEVNQAICDLQKEYRELFAICKKHGLGIYLTMDILSLTPGVQKKIGGRRKRANQFLKRQVTTILASFPEISGIIFRIGECDGKDVKGIFKSELFLRTSAQVNRMLHDLLPLFEKHQSHLILRNWTVGAHPIGDFNWHRGTTARVLKNIQSPWFILSMKFGETDFFRYLPLNKHFFRIPVKKIIELQARREYEGCGEFPSFVGFDYHKYQQELLSAPNMVGISVWCQTGGWMPFRRLSYLDPEAIWNEINSFVTLKIFKENMTVSQAVKAMAREINCAQPEMLLELLSLSDQVVKELLYTPELAERKLFFRRVRVPAQVSVFWNNIFINHSVRKLMRALVGNGKECVEAGYDALTRINRMKELTRELGFRVEDIEYMADTFGLLALAREYYFLPYSEEVKYRIKMAKKEYKRKYPRGSRPRYRIKTNFSPFTMHSRHLRWLLLILLRDKRGYRVLDHLLILHLLAYSMRFLFFLRPKILPKFIRDSAMGIETIFR</sequence>
<proteinExistence type="predicted"/>